<protein>
    <recommendedName>
        <fullName evidence="1">BTB domain-containing protein</fullName>
    </recommendedName>
</protein>
<dbReference type="PANTHER" id="PTHR47843:SF5">
    <property type="entry name" value="BTB_POZ DOMAIN PROTEIN"/>
    <property type="match status" value="1"/>
</dbReference>
<dbReference type="InterPro" id="IPR011333">
    <property type="entry name" value="SKP1/BTB/POZ_sf"/>
</dbReference>
<reference evidence="2" key="1">
    <citation type="journal article" date="2023" name="Access Microbiol">
        <title>De-novo genome assembly for Akanthomyces muscarius, a biocontrol agent of insect agricultural pests.</title>
        <authorList>
            <person name="Erdos Z."/>
            <person name="Studholme D.J."/>
            <person name="Raymond B."/>
            <person name="Sharma M."/>
        </authorList>
    </citation>
    <scope>NUCLEOTIDE SEQUENCE</scope>
    <source>
        <strain evidence="2">Ve6</strain>
    </source>
</reference>
<evidence type="ECO:0000313" key="2">
    <source>
        <dbReference type="EMBL" id="KAJ4164904.1"/>
    </source>
</evidence>
<name>A0A9W8UTA1_AKAMU</name>
<evidence type="ECO:0000313" key="3">
    <source>
        <dbReference type="Proteomes" id="UP001144673"/>
    </source>
</evidence>
<feature type="domain" description="BTB" evidence="1">
    <location>
        <begin position="67"/>
        <end position="117"/>
    </location>
</feature>
<dbReference type="RefSeq" id="XP_056059819.1">
    <property type="nucleotide sequence ID" value="XM_056204464.1"/>
</dbReference>
<gene>
    <name evidence="2" type="ORF">LMH87_006557</name>
</gene>
<organism evidence="2 3">
    <name type="scientific">Akanthomyces muscarius</name>
    <name type="common">Entomopathogenic fungus</name>
    <name type="synonym">Lecanicillium muscarium</name>
    <dbReference type="NCBI Taxonomy" id="2231603"/>
    <lineage>
        <taxon>Eukaryota</taxon>
        <taxon>Fungi</taxon>
        <taxon>Dikarya</taxon>
        <taxon>Ascomycota</taxon>
        <taxon>Pezizomycotina</taxon>
        <taxon>Sordariomycetes</taxon>
        <taxon>Hypocreomycetidae</taxon>
        <taxon>Hypocreales</taxon>
        <taxon>Cordycipitaceae</taxon>
        <taxon>Akanthomyces</taxon>
    </lineage>
</organism>
<comment type="caution">
    <text evidence="2">The sequence shown here is derived from an EMBL/GenBank/DDBJ whole genome shotgun (WGS) entry which is preliminary data.</text>
</comment>
<dbReference type="SUPFAM" id="SSF54695">
    <property type="entry name" value="POZ domain"/>
    <property type="match status" value="1"/>
</dbReference>
<dbReference type="PANTHER" id="PTHR47843">
    <property type="entry name" value="BTB DOMAIN-CONTAINING PROTEIN-RELATED"/>
    <property type="match status" value="1"/>
</dbReference>
<dbReference type="Gene3D" id="3.30.710.10">
    <property type="entry name" value="Potassium Channel Kv1.1, Chain A"/>
    <property type="match status" value="1"/>
</dbReference>
<proteinExistence type="predicted"/>
<evidence type="ECO:0000259" key="1">
    <source>
        <dbReference type="PROSITE" id="PS50097"/>
    </source>
</evidence>
<dbReference type="CDD" id="cd18186">
    <property type="entry name" value="BTB_POZ_ZBTB_KLHL-like"/>
    <property type="match status" value="1"/>
</dbReference>
<dbReference type="Pfam" id="PF00651">
    <property type="entry name" value="BTB"/>
    <property type="match status" value="1"/>
</dbReference>
<dbReference type="GeneID" id="80893716"/>
<dbReference type="EMBL" id="JAJHUN010000001">
    <property type="protein sequence ID" value="KAJ4164904.1"/>
    <property type="molecule type" value="Genomic_DNA"/>
</dbReference>
<dbReference type="InterPro" id="IPR000210">
    <property type="entry name" value="BTB/POZ_dom"/>
</dbReference>
<dbReference type="Proteomes" id="UP001144673">
    <property type="component" value="Chromosome 1"/>
</dbReference>
<sequence>MLPGRQMPFGDLQTKISLSAKLKRHENQNFTLYYLLSRNYSFRLKSMPLSCAFTDSLWQNLIDAAIILGSHSPVFLTAISGPSTEEQNGEYEIEDATFIAVCKMVEFMYTGTYAAPPTDSSVADDICRDACFHAQMVALADKYLISALFEIARENFDASVASESNALALLGSVPDIYAIDADGGLALREILGKQYLHSLPIF</sequence>
<dbReference type="KEGG" id="amus:LMH87_006557"/>
<accession>A0A9W8UTA1</accession>
<keyword evidence="3" id="KW-1185">Reference proteome</keyword>
<dbReference type="PROSITE" id="PS50097">
    <property type="entry name" value="BTB"/>
    <property type="match status" value="1"/>
</dbReference>
<dbReference type="AlphaFoldDB" id="A0A9W8UTA1"/>